<protein>
    <submittedName>
        <fullName evidence="2">Uncharacterized protein</fullName>
    </submittedName>
</protein>
<dbReference type="AlphaFoldDB" id="A0A813LQD1"/>
<evidence type="ECO:0000313" key="2">
    <source>
        <dbReference type="EMBL" id="CAE8735539.1"/>
    </source>
</evidence>
<reference evidence="2" key="1">
    <citation type="submission" date="2021-02" db="EMBL/GenBank/DDBJ databases">
        <authorList>
            <person name="Dougan E. K."/>
            <person name="Rhodes N."/>
            <person name="Thang M."/>
            <person name="Chan C."/>
        </authorList>
    </citation>
    <scope>NUCLEOTIDE SEQUENCE</scope>
</reference>
<feature type="compositionally biased region" description="Basic and acidic residues" evidence="1">
    <location>
        <begin position="42"/>
        <end position="60"/>
    </location>
</feature>
<evidence type="ECO:0000313" key="3">
    <source>
        <dbReference type="Proteomes" id="UP000626109"/>
    </source>
</evidence>
<evidence type="ECO:0000256" key="1">
    <source>
        <dbReference type="SAM" id="MobiDB-lite"/>
    </source>
</evidence>
<feature type="non-terminal residue" evidence="2">
    <location>
        <position position="1"/>
    </location>
</feature>
<organism evidence="2 3">
    <name type="scientific">Polarella glacialis</name>
    <name type="common">Dinoflagellate</name>
    <dbReference type="NCBI Taxonomy" id="89957"/>
    <lineage>
        <taxon>Eukaryota</taxon>
        <taxon>Sar</taxon>
        <taxon>Alveolata</taxon>
        <taxon>Dinophyceae</taxon>
        <taxon>Suessiales</taxon>
        <taxon>Suessiaceae</taxon>
        <taxon>Polarella</taxon>
    </lineage>
</organism>
<dbReference type="EMBL" id="CAJNNW010036558">
    <property type="protein sequence ID" value="CAE8735539.1"/>
    <property type="molecule type" value="Genomic_DNA"/>
</dbReference>
<name>A0A813LQD1_POLGL</name>
<sequence>MSEELQGVCADGAAAADAISAAASAKPRSASGSGMSARTKYFKLDKESSSPDKAHGREDSEAAEESPEDAEAWAEERRQLEMSKVNFQRTVQKQNKVEQSVCSLLKRLDELPDGAELAD</sequence>
<feature type="region of interest" description="Disordered" evidence="1">
    <location>
        <begin position="24"/>
        <end position="74"/>
    </location>
</feature>
<dbReference type="Proteomes" id="UP000626109">
    <property type="component" value="Unassembled WGS sequence"/>
</dbReference>
<feature type="compositionally biased region" description="Acidic residues" evidence="1">
    <location>
        <begin position="61"/>
        <end position="73"/>
    </location>
</feature>
<proteinExistence type="predicted"/>
<comment type="caution">
    <text evidence="2">The sequence shown here is derived from an EMBL/GenBank/DDBJ whole genome shotgun (WGS) entry which is preliminary data.</text>
</comment>
<gene>
    <name evidence="2" type="ORF">PGLA2088_LOCUS47887</name>
</gene>
<feature type="compositionally biased region" description="Low complexity" evidence="1">
    <location>
        <begin position="24"/>
        <end position="34"/>
    </location>
</feature>
<accession>A0A813LQD1</accession>